<evidence type="ECO:0000256" key="7">
    <source>
        <dbReference type="PROSITE-ProRule" id="PRU00125"/>
    </source>
</evidence>
<keyword evidence="3 7" id="KW-0479">Metal-binding</keyword>
<evidence type="ECO:0000313" key="11">
    <source>
        <dbReference type="EMBL" id="JAG73126.1"/>
    </source>
</evidence>
<dbReference type="Pfam" id="PF00412">
    <property type="entry name" value="LIM"/>
    <property type="match status" value="3"/>
</dbReference>
<dbReference type="AlphaFoldDB" id="A0A0C9QIM5"/>
<dbReference type="KEGG" id="fas:105269187"/>
<feature type="region of interest" description="Disordered" evidence="8">
    <location>
        <begin position="517"/>
        <end position="542"/>
    </location>
</feature>
<keyword evidence="6 7" id="KW-0440">LIM domain</keyword>
<feature type="compositionally biased region" description="Polar residues" evidence="8">
    <location>
        <begin position="217"/>
        <end position="231"/>
    </location>
</feature>
<name>A0A0C9QIM5_9HYME</name>
<dbReference type="RefSeq" id="XP_011307538.1">
    <property type="nucleotide sequence ID" value="XM_011309236.1"/>
</dbReference>
<dbReference type="OrthoDB" id="10069167at2759"/>
<feature type="domain" description="LIM zinc-binding" evidence="9">
    <location>
        <begin position="610"/>
        <end position="674"/>
    </location>
</feature>
<dbReference type="Proteomes" id="UP000694866">
    <property type="component" value="Unplaced"/>
</dbReference>
<dbReference type="CDD" id="cd09340">
    <property type="entry name" value="LIM1_Testin_like"/>
    <property type="match status" value="1"/>
</dbReference>
<evidence type="ECO:0000256" key="6">
    <source>
        <dbReference type="ARBA" id="ARBA00023038"/>
    </source>
</evidence>
<gene>
    <name evidence="11" type="primary">PRICKLE2</name>
    <name evidence="13" type="synonym">Tes</name>
    <name evidence="11" type="ORF">g.41304</name>
</gene>
<dbReference type="InterPro" id="IPR047120">
    <property type="entry name" value="Pk/Esn/Tes"/>
</dbReference>
<dbReference type="SUPFAM" id="SSF57716">
    <property type="entry name" value="Glucocorticoid receptor-like (DNA-binding domain)"/>
    <property type="match status" value="2"/>
</dbReference>
<proteinExistence type="predicted"/>
<dbReference type="GO" id="GO:0005737">
    <property type="term" value="C:cytoplasm"/>
    <property type="evidence" value="ECO:0007669"/>
    <property type="project" value="UniProtKB-SubCell"/>
</dbReference>
<organism evidence="11">
    <name type="scientific">Fopius arisanus</name>
    <dbReference type="NCBI Taxonomy" id="64838"/>
    <lineage>
        <taxon>Eukaryota</taxon>
        <taxon>Metazoa</taxon>
        <taxon>Ecdysozoa</taxon>
        <taxon>Arthropoda</taxon>
        <taxon>Hexapoda</taxon>
        <taxon>Insecta</taxon>
        <taxon>Pterygota</taxon>
        <taxon>Neoptera</taxon>
        <taxon>Endopterygota</taxon>
        <taxon>Hymenoptera</taxon>
        <taxon>Apocrita</taxon>
        <taxon>Ichneumonoidea</taxon>
        <taxon>Braconidae</taxon>
        <taxon>Opiinae</taxon>
        <taxon>Fopius</taxon>
    </lineage>
</organism>
<feature type="region of interest" description="Disordered" evidence="8">
    <location>
        <begin position="204"/>
        <end position="245"/>
    </location>
</feature>
<feature type="domain" description="PET" evidence="10">
    <location>
        <begin position="85"/>
        <end position="192"/>
    </location>
</feature>
<dbReference type="InterPro" id="IPR001781">
    <property type="entry name" value="Znf_LIM"/>
</dbReference>
<evidence type="ECO:0000259" key="9">
    <source>
        <dbReference type="PROSITE" id="PS50023"/>
    </source>
</evidence>
<dbReference type="PROSITE" id="PS50023">
    <property type="entry name" value="LIM_DOMAIN_2"/>
    <property type="match status" value="3"/>
</dbReference>
<dbReference type="InterPro" id="IPR010442">
    <property type="entry name" value="PET_domain"/>
</dbReference>
<dbReference type="PANTHER" id="PTHR24211">
    <property type="entry name" value="LIM DOMAIN-CONTAINING PROTEIN"/>
    <property type="match status" value="1"/>
</dbReference>
<feature type="domain" description="LIM zinc-binding" evidence="9">
    <location>
        <begin position="736"/>
        <end position="799"/>
    </location>
</feature>
<dbReference type="EMBL" id="GBYB01003359">
    <property type="protein sequence ID" value="JAG73126.1"/>
    <property type="molecule type" value="Transcribed_RNA"/>
</dbReference>
<accession>A0A0C9QIM5</accession>
<evidence type="ECO:0000259" key="10">
    <source>
        <dbReference type="PROSITE" id="PS51303"/>
    </source>
</evidence>
<evidence type="ECO:0000256" key="8">
    <source>
        <dbReference type="SAM" id="MobiDB-lite"/>
    </source>
</evidence>
<dbReference type="GeneID" id="105269187"/>
<evidence type="ECO:0000256" key="4">
    <source>
        <dbReference type="ARBA" id="ARBA00022737"/>
    </source>
</evidence>
<evidence type="ECO:0000313" key="13">
    <source>
        <dbReference type="RefSeq" id="XP_011307538.1"/>
    </source>
</evidence>
<evidence type="ECO:0000256" key="5">
    <source>
        <dbReference type="ARBA" id="ARBA00022833"/>
    </source>
</evidence>
<feature type="domain" description="LIM zinc-binding" evidence="9">
    <location>
        <begin position="675"/>
        <end position="735"/>
    </location>
</feature>
<reference evidence="11" key="1">
    <citation type="submission" date="2015-01" db="EMBL/GenBank/DDBJ databases">
        <title>Transcriptome Assembly of Fopius arisanus.</title>
        <authorList>
            <person name="Geib S."/>
        </authorList>
    </citation>
    <scope>NUCLEOTIDE SEQUENCE</scope>
</reference>
<evidence type="ECO:0000256" key="1">
    <source>
        <dbReference type="ARBA" id="ARBA00004496"/>
    </source>
</evidence>
<protein>
    <submittedName>
        <fullName evidence="11">PRICKLE2 protein</fullName>
    </submittedName>
    <submittedName>
        <fullName evidence="13">Uncharacterized protein Tes</fullName>
    </submittedName>
</protein>
<dbReference type="CDD" id="cd09829">
    <property type="entry name" value="PET_testin"/>
    <property type="match status" value="1"/>
</dbReference>
<dbReference type="SMART" id="SM00132">
    <property type="entry name" value="LIM"/>
    <property type="match status" value="3"/>
</dbReference>
<dbReference type="PROSITE" id="PS51303">
    <property type="entry name" value="PET"/>
    <property type="match status" value="1"/>
</dbReference>
<keyword evidence="12" id="KW-1185">Reference proteome</keyword>
<dbReference type="CDD" id="cd09341">
    <property type="entry name" value="LIM2_Testin_like"/>
    <property type="match status" value="1"/>
</dbReference>
<dbReference type="FunFam" id="2.10.110.10:FF:000005">
    <property type="entry name" value="Testin isoform 1"/>
    <property type="match status" value="1"/>
</dbReference>
<evidence type="ECO:0000256" key="3">
    <source>
        <dbReference type="ARBA" id="ARBA00022723"/>
    </source>
</evidence>
<dbReference type="Gene3D" id="2.10.110.10">
    <property type="entry name" value="Cysteine Rich Protein"/>
    <property type="match status" value="3"/>
</dbReference>
<evidence type="ECO:0000313" key="12">
    <source>
        <dbReference type="Proteomes" id="UP000694866"/>
    </source>
</evidence>
<keyword evidence="4" id="KW-0677">Repeat</keyword>
<keyword evidence="5 7" id="KW-0862">Zinc</keyword>
<dbReference type="InterPro" id="IPR033724">
    <property type="entry name" value="PET_testin"/>
</dbReference>
<keyword evidence="2" id="KW-0963">Cytoplasm</keyword>
<dbReference type="PANTHER" id="PTHR24211:SF22">
    <property type="entry name" value="TESTIN"/>
    <property type="match status" value="1"/>
</dbReference>
<dbReference type="PROSITE" id="PS00478">
    <property type="entry name" value="LIM_DOMAIN_1"/>
    <property type="match status" value="2"/>
</dbReference>
<dbReference type="GO" id="GO:0008270">
    <property type="term" value="F:zinc ion binding"/>
    <property type="evidence" value="ECO:0007669"/>
    <property type="project" value="InterPro"/>
</dbReference>
<dbReference type="Pfam" id="PF06297">
    <property type="entry name" value="PET"/>
    <property type="match status" value="1"/>
</dbReference>
<reference evidence="13" key="2">
    <citation type="submission" date="2025-04" db="UniProtKB">
        <authorList>
            <consortium name="RefSeq"/>
        </authorList>
    </citation>
    <scope>IDENTIFICATION</scope>
    <source>
        <strain evidence="13">USDA-PBARC FA_bdor</strain>
        <tissue evidence="13">Whole organism</tissue>
    </source>
</reference>
<feature type="compositionally biased region" description="Basic and acidic residues" evidence="8">
    <location>
        <begin position="530"/>
        <end position="542"/>
    </location>
</feature>
<dbReference type="CTD" id="26136"/>
<accession>A0A9R1U4U2</accession>
<evidence type="ECO:0000256" key="2">
    <source>
        <dbReference type="ARBA" id="ARBA00022490"/>
    </source>
</evidence>
<sequence>MGHNTQMEQEANRPKWLLELENRKRKPRLAHEVGAGSPCIKCTVSCPGLDLHFWRKICKNCKCSRDDHDVPDEDFPQFDLLFGPSGAPKKKSIILKRKSNEETYEWAPPDASKELAIDYMKALPEDKLPIKGTAGAALRKQQLQKQLPLHDIDHKVCDELTDSERKQFEKYLENLKKYVGQGRVSKFTTARPFDRAMMTPANASECFSPKHKPSPILGNSPNLRTPSSFVQKKSHLSRDKSPTDPILASTKREFLVNPPFDKFSSESSKLGQYQISGNISRIPQDETTAVPLGAPGSHSTPGNLISKDFCPSDPILTSSKREFLSNPSADQFFSEASRQGTPHQMSRDIKNEFPQTPAVSGADNPGINLSNGIRRDISNPPVPPELPGCYALNSTGQPEILKDSMNTALHFAQSNLYPEHPGTISNTLPCYPQYQRTGGVKLDHVVNDNKPLRSHQWAKKLEKPINSHDDNSILAEQMLSEALLPPSSINSNDIIASTLDEKGLSYIREKLSSKYGDKEESDIQSQIPMRSRDFEGGPGTRDVRITDNTRPVASQLLSYGGINPNVIHSVNQQNPVFPEAAVGTVRTMEHPGVNRLTSAVENMTIYPIKQKCQQCAEDIVLGDVIVTAEQAKDAAWHPGCFVCSACDELLVDLVYFYHKGKLYCGRDFAALLEIPRCFACDELIFVREYTIAEGHNYHVKHFCCWDCDEPLAGKQYISESDRPLCLPCYQKTYAKTCSACNRVIAADQQGVNVKNLDFHASEECFCCANCKKSLLNGRMAIKENKPFCSKECITTFLNKI</sequence>
<comment type="subcellular location">
    <subcellularLocation>
        <location evidence="1">Cytoplasm</location>
    </subcellularLocation>
</comment>